<organism evidence="3 4">
    <name type="scientific">Mariniblastus fucicola</name>
    <dbReference type="NCBI Taxonomy" id="980251"/>
    <lineage>
        <taxon>Bacteria</taxon>
        <taxon>Pseudomonadati</taxon>
        <taxon>Planctomycetota</taxon>
        <taxon>Planctomycetia</taxon>
        <taxon>Pirellulales</taxon>
        <taxon>Pirellulaceae</taxon>
        <taxon>Mariniblastus</taxon>
    </lineage>
</organism>
<feature type="repeat" description="NHL" evidence="2">
    <location>
        <begin position="199"/>
        <end position="242"/>
    </location>
</feature>
<dbReference type="InterPro" id="IPR001258">
    <property type="entry name" value="NHL_repeat"/>
</dbReference>
<gene>
    <name evidence="3" type="primary">pknD_3</name>
    <name evidence="3" type="ORF">MFFC18_30770</name>
</gene>
<dbReference type="PANTHER" id="PTHR24104:SF25">
    <property type="entry name" value="PROTEIN LIN-41"/>
    <property type="match status" value="1"/>
</dbReference>
<feature type="repeat" description="NHL" evidence="2">
    <location>
        <begin position="300"/>
        <end position="339"/>
    </location>
</feature>
<dbReference type="InterPro" id="IPR011042">
    <property type="entry name" value="6-blade_b-propeller_TolB-like"/>
</dbReference>
<dbReference type="PROSITE" id="PS51125">
    <property type="entry name" value="NHL"/>
    <property type="match status" value="3"/>
</dbReference>
<dbReference type="SUPFAM" id="SSF63829">
    <property type="entry name" value="Calcium-dependent phosphotriesterase"/>
    <property type="match status" value="1"/>
</dbReference>
<name>A0A5B9PKI9_9BACT</name>
<sequence length="353" mass="39521">MICSHSIISAAMDRGQAARMSNLQPRSPSRQTRLILLFPLVACLLFVGCTPPPVESVAEVWGRKGLDDGRFIKPRAIAVDESDQLYIIDMTSRIQVFDHLGKLQNFWKTPECVNGKPCGISILRDGRIAVPDTHYFRVLFYTPEGQLLSEQTIGGQNGRGEGEFGFLTDVVEDSQGNLYVSEYGDFDRIQKFTSDGKYICSLGAHGTEEGEFLRPQGMLVDEKDQLWVADACNHRIQVFDATTEPPTFKFSFGSSGSGIGELSYPYNMLFDGQGFLYVCEFGNHRLQKFDLEGNSHGIWGGPGREPGQLHQPWGMTLDSQGYFHVIDSYNHRVQRFKGVAKEGEPPIDCWQTE</sequence>
<dbReference type="KEGG" id="mff:MFFC18_30770"/>
<proteinExistence type="predicted"/>
<evidence type="ECO:0000256" key="2">
    <source>
        <dbReference type="PROSITE-ProRule" id="PRU00504"/>
    </source>
</evidence>
<reference evidence="3 4" key="1">
    <citation type="submission" date="2019-08" db="EMBL/GenBank/DDBJ databases">
        <title>Deep-cultivation of Planctomycetes and their phenomic and genomic characterization uncovers novel biology.</title>
        <authorList>
            <person name="Wiegand S."/>
            <person name="Jogler M."/>
            <person name="Boedeker C."/>
            <person name="Pinto D."/>
            <person name="Vollmers J."/>
            <person name="Rivas-Marin E."/>
            <person name="Kohn T."/>
            <person name="Peeters S.H."/>
            <person name="Heuer A."/>
            <person name="Rast P."/>
            <person name="Oberbeckmann S."/>
            <person name="Bunk B."/>
            <person name="Jeske O."/>
            <person name="Meyerdierks A."/>
            <person name="Storesund J.E."/>
            <person name="Kallscheuer N."/>
            <person name="Luecker S."/>
            <person name="Lage O.M."/>
            <person name="Pohl T."/>
            <person name="Merkel B.J."/>
            <person name="Hornburger P."/>
            <person name="Mueller R.-W."/>
            <person name="Bruemmer F."/>
            <person name="Labrenz M."/>
            <person name="Spormann A.M."/>
            <person name="Op den Camp H."/>
            <person name="Overmann J."/>
            <person name="Amann R."/>
            <person name="Jetten M.S.M."/>
            <person name="Mascher T."/>
            <person name="Medema M.H."/>
            <person name="Devos D.P."/>
            <person name="Kaster A.-K."/>
            <person name="Ovreas L."/>
            <person name="Rohde M."/>
            <person name="Galperin M.Y."/>
            <person name="Jogler C."/>
        </authorList>
    </citation>
    <scope>NUCLEOTIDE SEQUENCE [LARGE SCALE GENOMIC DNA]</scope>
    <source>
        <strain evidence="3 4">FC18</strain>
    </source>
</reference>
<dbReference type="PANTHER" id="PTHR24104">
    <property type="entry name" value="E3 UBIQUITIN-PROTEIN LIGASE NHLRC1-RELATED"/>
    <property type="match status" value="1"/>
</dbReference>
<dbReference type="AlphaFoldDB" id="A0A5B9PKI9"/>
<dbReference type="GO" id="GO:0008270">
    <property type="term" value="F:zinc ion binding"/>
    <property type="evidence" value="ECO:0007669"/>
    <property type="project" value="UniProtKB-KW"/>
</dbReference>
<keyword evidence="3" id="KW-0808">Transferase</keyword>
<dbReference type="GO" id="GO:0004674">
    <property type="term" value="F:protein serine/threonine kinase activity"/>
    <property type="evidence" value="ECO:0007669"/>
    <property type="project" value="UniProtKB-EC"/>
</dbReference>
<evidence type="ECO:0000256" key="1">
    <source>
        <dbReference type="ARBA" id="ARBA00022737"/>
    </source>
</evidence>
<accession>A0A5B9PKI9</accession>
<dbReference type="Pfam" id="PF01436">
    <property type="entry name" value="NHL"/>
    <property type="match status" value="2"/>
</dbReference>
<feature type="repeat" description="NHL" evidence="2">
    <location>
        <begin position="249"/>
        <end position="292"/>
    </location>
</feature>
<dbReference type="EMBL" id="CP042912">
    <property type="protein sequence ID" value="QEG23181.1"/>
    <property type="molecule type" value="Genomic_DNA"/>
</dbReference>
<dbReference type="Proteomes" id="UP000322214">
    <property type="component" value="Chromosome"/>
</dbReference>
<protein>
    <submittedName>
        <fullName evidence="3">Serine/threonine-protein kinase PknD</fullName>
        <ecNumber evidence="3">2.7.11.1</ecNumber>
    </submittedName>
</protein>
<keyword evidence="1" id="KW-0677">Repeat</keyword>
<keyword evidence="4" id="KW-1185">Reference proteome</keyword>
<dbReference type="Gene3D" id="2.120.10.30">
    <property type="entry name" value="TolB, C-terminal domain"/>
    <property type="match status" value="4"/>
</dbReference>
<evidence type="ECO:0000313" key="3">
    <source>
        <dbReference type="EMBL" id="QEG23181.1"/>
    </source>
</evidence>
<dbReference type="InterPro" id="IPR050952">
    <property type="entry name" value="TRIM-NHL_E3_ligases"/>
</dbReference>
<evidence type="ECO:0000313" key="4">
    <source>
        <dbReference type="Proteomes" id="UP000322214"/>
    </source>
</evidence>
<dbReference type="EC" id="2.7.11.1" evidence="3"/>
<keyword evidence="3" id="KW-0418">Kinase</keyword>
<dbReference type="STRING" id="980251.GCA_001642875_00473"/>